<keyword evidence="2" id="KW-0285">Flavoprotein</keyword>
<comment type="caution">
    <text evidence="6">The sequence shown here is derived from an EMBL/GenBank/DDBJ whole genome shotgun (WGS) entry which is preliminary data.</text>
</comment>
<dbReference type="SUPFAM" id="SSF52343">
    <property type="entry name" value="Ferredoxin reductase-like, C-terminal NADP-linked domain"/>
    <property type="match status" value="1"/>
</dbReference>
<dbReference type="PROSITE" id="PS51384">
    <property type="entry name" value="FAD_FR"/>
    <property type="match status" value="1"/>
</dbReference>
<dbReference type="InterPro" id="IPR039261">
    <property type="entry name" value="FNR_nucleotide-bd"/>
</dbReference>
<evidence type="ECO:0000256" key="3">
    <source>
        <dbReference type="ARBA" id="ARBA00022827"/>
    </source>
</evidence>
<dbReference type="InterPro" id="IPR017927">
    <property type="entry name" value="FAD-bd_FR_type"/>
</dbReference>
<feature type="domain" description="FAD-binding FR-type" evidence="5">
    <location>
        <begin position="7"/>
        <end position="108"/>
    </location>
</feature>
<evidence type="ECO:0000313" key="6">
    <source>
        <dbReference type="EMBL" id="MEJ2902555.1"/>
    </source>
</evidence>
<dbReference type="SUPFAM" id="SSF63380">
    <property type="entry name" value="Riboflavin synthase domain-like"/>
    <property type="match status" value="1"/>
</dbReference>
<organism evidence="6 7">
    <name type="scientific">Pedobacter panaciterrae</name>
    <dbReference type="NCBI Taxonomy" id="363849"/>
    <lineage>
        <taxon>Bacteria</taxon>
        <taxon>Pseudomonadati</taxon>
        <taxon>Bacteroidota</taxon>
        <taxon>Sphingobacteriia</taxon>
        <taxon>Sphingobacteriales</taxon>
        <taxon>Sphingobacteriaceae</taxon>
        <taxon>Pedobacter</taxon>
    </lineage>
</organism>
<keyword evidence="4" id="KW-0560">Oxidoreductase</keyword>
<dbReference type="InterPro" id="IPR001834">
    <property type="entry name" value="CBR-like"/>
</dbReference>
<evidence type="ECO:0000259" key="5">
    <source>
        <dbReference type="PROSITE" id="PS51384"/>
    </source>
</evidence>
<dbReference type="Gene3D" id="2.40.30.10">
    <property type="entry name" value="Translation factors"/>
    <property type="match status" value="1"/>
</dbReference>
<reference evidence="6 7" key="1">
    <citation type="submission" date="2024-03" db="EMBL/GenBank/DDBJ databases">
        <title>Sequence of Lycoming College Course Isolates.</title>
        <authorList>
            <person name="Plotts O."/>
            <person name="Newman J."/>
        </authorList>
    </citation>
    <scope>NUCLEOTIDE SEQUENCE [LARGE SCALE GENOMIC DNA]</scope>
    <source>
        <strain evidence="6 7">CJB-3</strain>
    </source>
</reference>
<evidence type="ECO:0000313" key="7">
    <source>
        <dbReference type="Proteomes" id="UP001378956"/>
    </source>
</evidence>
<dbReference type="Pfam" id="PF08022">
    <property type="entry name" value="FAD_binding_8"/>
    <property type="match status" value="1"/>
</dbReference>
<name>A0ABU8NJY1_9SPHI</name>
<dbReference type="InterPro" id="IPR001433">
    <property type="entry name" value="OxRdtase_FAD/NAD-bd"/>
</dbReference>
<gene>
    <name evidence="6" type="ORF">WAE58_08955</name>
</gene>
<comment type="cofactor">
    <cofactor evidence="1">
        <name>FAD</name>
        <dbReference type="ChEBI" id="CHEBI:57692"/>
    </cofactor>
</comment>
<evidence type="ECO:0000256" key="1">
    <source>
        <dbReference type="ARBA" id="ARBA00001974"/>
    </source>
</evidence>
<dbReference type="Proteomes" id="UP001378956">
    <property type="component" value="Unassembled WGS sequence"/>
</dbReference>
<dbReference type="PRINTS" id="PR00410">
    <property type="entry name" value="PHEHYDRXLASE"/>
</dbReference>
<accession>A0ABU8NJY1</accession>
<proteinExistence type="predicted"/>
<dbReference type="PANTHER" id="PTHR19370">
    <property type="entry name" value="NADH-CYTOCHROME B5 REDUCTASE"/>
    <property type="match status" value="1"/>
</dbReference>
<keyword evidence="3" id="KW-0274">FAD</keyword>
<dbReference type="EMBL" id="JBBEUB010000002">
    <property type="protein sequence ID" value="MEJ2902555.1"/>
    <property type="molecule type" value="Genomic_DNA"/>
</dbReference>
<dbReference type="Gene3D" id="3.40.50.80">
    <property type="entry name" value="Nucleotide-binding domain of ferredoxin-NADP reductase (FNR) module"/>
    <property type="match status" value="1"/>
</dbReference>
<sequence length="228" mass="25465">MEEPVNTNQHIVKILSVENVTHNVKRFTVEKPANYTFIPGQATDVAINKPALKSMVGPFTFTSLNQAEYLEFTIKIYKDHDGLTNKLSSLNPTDELIIHDVFGTINYKGSGVFIAGGAGITPFLAILRQLKLDGSLQGNKLLFANHNESDIIHKTELKYLLGDNYIDVLKDPLDPKTQSGIIDQNLLEKYIGNREKWYYICGPDAFTAAMVDNLKNLGVDKSHIVIEE</sequence>
<dbReference type="InterPro" id="IPR017938">
    <property type="entry name" value="Riboflavin_synthase-like_b-brl"/>
</dbReference>
<dbReference type="InterPro" id="IPR013112">
    <property type="entry name" value="FAD-bd_8"/>
</dbReference>
<dbReference type="Pfam" id="PF00175">
    <property type="entry name" value="NAD_binding_1"/>
    <property type="match status" value="1"/>
</dbReference>
<keyword evidence="7" id="KW-1185">Reference proteome</keyword>
<dbReference type="RefSeq" id="WP_288879323.1">
    <property type="nucleotide sequence ID" value="NZ_CBFGNQ010000002.1"/>
</dbReference>
<evidence type="ECO:0000256" key="2">
    <source>
        <dbReference type="ARBA" id="ARBA00022630"/>
    </source>
</evidence>
<protein>
    <submittedName>
        <fullName evidence="6">FAD-binding oxidoreductase</fullName>
    </submittedName>
</protein>
<evidence type="ECO:0000256" key="4">
    <source>
        <dbReference type="ARBA" id="ARBA00023002"/>
    </source>
</evidence>